<comment type="caution">
    <text evidence="1">The sequence shown here is derived from an EMBL/GenBank/DDBJ whole genome shotgun (WGS) entry which is preliminary data.</text>
</comment>
<evidence type="ECO:0000313" key="1">
    <source>
        <dbReference type="EMBL" id="OCQ52008.1"/>
    </source>
</evidence>
<dbReference type="EMBL" id="LOMY01000100">
    <property type="protein sequence ID" value="OCQ52008.1"/>
    <property type="molecule type" value="Genomic_DNA"/>
</dbReference>
<organism evidence="1 2">
    <name type="scientific">Photorhabdus australis subsp. thailandensis</name>
    <dbReference type="NCBI Taxonomy" id="2805096"/>
    <lineage>
        <taxon>Bacteria</taxon>
        <taxon>Pseudomonadati</taxon>
        <taxon>Pseudomonadota</taxon>
        <taxon>Gammaproteobacteria</taxon>
        <taxon>Enterobacterales</taxon>
        <taxon>Morganellaceae</taxon>
        <taxon>Photorhabdus</taxon>
    </lineage>
</organism>
<name>A0A1C0U262_9GAMM</name>
<proteinExistence type="predicted"/>
<dbReference type="RefSeq" id="WP_065823673.1">
    <property type="nucleotide sequence ID" value="NZ_CAWMQZ010000100.1"/>
</dbReference>
<dbReference type="Proteomes" id="UP000093476">
    <property type="component" value="Unassembled WGS sequence"/>
</dbReference>
<evidence type="ECO:0000313" key="2">
    <source>
        <dbReference type="Proteomes" id="UP000093476"/>
    </source>
</evidence>
<protein>
    <submittedName>
        <fullName evidence="1">Uncharacterized protein</fullName>
    </submittedName>
</protein>
<dbReference type="AlphaFoldDB" id="A0A1C0U262"/>
<gene>
    <name evidence="1" type="ORF">Ppb6_02802</name>
</gene>
<keyword evidence="2" id="KW-1185">Reference proteome</keyword>
<sequence length="60" mass="7007">MNKTRRKLFITTDIMSVSMSFITQQEIAKHEKSFYRPISLVGGILANETDKLFSERKKKN</sequence>
<reference evidence="1 2" key="1">
    <citation type="submission" date="2015-12" db="EMBL/GenBank/DDBJ databases">
        <title>Genome comparisons provide insights into the role of secondary metabolites in the pathogenic phase of the Photorhabdus life cycle.</title>
        <authorList>
            <person name="Tobias N.J."/>
            <person name="Mishra B."/>
            <person name="Gupta D.K."/>
            <person name="Thines M."/>
            <person name="Stinear T.P."/>
            <person name="Bode H.B."/>
        </authorList>
    </citation>
    <scope>NUCLEOTIDE SEQUENCE [LARGE SCALE GENOMIC DNA]</scope>
    <source>
        <strain evidence="1 2">PB68.1</strain>
    </source>
</reference>
<accession>A0A1C0U262</accession>
<dbReference type="PATRIC" id="fig|286156.4.peg.3181"/>
<dbReference type="STRING" id="286156.Ppb6_02802"/>